<keyword evidence="5" id="KW-0732">Signal</keyword>
<dbReference type="InterPro" id="IPR011042">
    <property type="entry name" value="6-blade_b-propeller_TolB-like"/>
</dbReference>
<keyword evidence="4" id="KW-0812">Transmembrane</keyword>
<dbReference type="PRINTS" id="PR00261">
    <property type="entry name" value="LDLRECEPTOR"/>
</dbReference>
<keyword evidence="10" id="KW-0675">Receptor</keyword>
<feature type="region of interest" description="Disordered" evidence="14">
    <location>
        <begin position="113"/>
        <end position="394"/>
    </location>
</feature>
<keyword evidence="9 12" id="KW-1015">Disulfide bond</keyword>
<evidence type="ECO:0000256" key="11">
    <source>
        <dbReference type="ARBA" id="ARBA00023180"/>
    </source>
</evidence>
<dbReference type="GO" id="GO:0006897">
    <property type="term" value="P:endocytosis"/>
    <property type="evidence" value="ECO:0007669"/>
    <property type="project" value="UniProtKB-KW"/>
</dbReference>
<evidence type="ECO:0000259" key="15">
    <source>
        <dbReference type="PROSITE" id="PS01186"/>
    </source>
</evidence>
<feature type="domain" description="EGF-like" evidence="15">
    <location>
        <begin position="769"/>
        <end position="783"/>
    </location>
</feature>
<sequence>MQVCISVLAAYNHVFRMVLKLAQIQICERILNKKTSDFSSEWCNFAKRYLGCGITESFYEVCPKTAEALQNYFEILINPNNSNCYLRQPTANHNEIVFGRLIRQLTADLNETVPDWSDRQPTADLNETVPDWSDRQPTADLNETVPDWSDRQPTADLNETVPDWSDRQPTADLNETVPDWSDRQPTADLNETVPDWSDRQPTADLNETVPDWSDRQPTADLNETVPDWSDRQPTADLNETVPDWSDRQPTADLNETVPDWSDRQPTADLNETVPDWSDRQPTADLNETVPDWSDRQPTADLNETVPDWSDRQPTADLNETVPDWSDRQPTTDMNETVPDWSDRQPTADLNETVPDWSDRQPTADMNETVPDWSDRQPTADLNETVPDWSDRQPTADLNENIANASSNSDLQTCNNCKVIKCPEGFYYNKHLAKCVDVDECASNKHFCSQKCINKQGSYDCECFGPLYRLARNNRRCYRTDNESVVFFLAHSHSVWNITYNAKSQLKLVPSNRAEKVAMFDYDLKEKKLYYVDLTRNSIQYVNLLDRNRVHIIQNHDIEGTEGIAIDWIHRNLYTLRYKQLHVQRLDGLYRALLYDGFFQLPRALVAYPSIRELFASDWGVKPFIVRLAMDGTQAKKIVTESLVWPNALAIDYFAERLYWADAFRDVIEMANLDGTGRRTVISDDKLVPHVFGLTIFDDTIFWSDWTRRGILFANKLTGQNSTRLMETVLPPYSLKAYHPFMQMEAPNICEVTTCQHICVPKLDGSGQQCLCAEGFIMHESGLCEPNCTKHQLLCSRPDHKCLNLIYRCDESYNCRNGDDEMECPVSICMHDERMFPCRDNRKCILRSQRCDGFVDCYDESDEFYCADLAIAWSH</sequence>
<evidence type="ECO:0000256" key="4">
    <source>
        <dbReference type="ARBA" id="ARBA00022692"/>
    </source>
</evidence>
<dbReference type="InterPro" id="IPR050778">
    <property type="entry name" value="Cueball_EGF_LRP_Nidogen"/>
</dbReference>
<dbReference type="GO" id="GO:0042813">
    <property type="term" value="F:Wnt receptor activity"/>
    <property type="evidence" value="ECO:0007669"/>
    <property type="project" value="TreeGrafter"/>
</dbReference>
<dbReference type="Gene3D" id="4.10.400.10">
    <property type="entry name" value="Low-density Lipoprotein Receptor"/>
    <property type="match status" value="1"/>
</dbReference>
<dbReference type="CTD" id="66058937"/>
<dbReference type="SUPFAM" id="SSF63825">
    <property type="entry name" value="YWTD domain"/>
    <property type="match status" value="1"/>
</dbReference>
<keyword evidence="3" id="KW-0254">Endocytosis</keyword>
<dbReference type="PROSITE" id="PS01187">
    <property type="entry name" value="EGF_CA"/>
    <property type="match status" value="1"/>
</dbReference>
<evidence type="ECO:0000256" key="14">
    <source>
        <dbReference type="SAM" id="MobiDB-lite"/>
    </source>
</evidence>
<dbReference type="Gene3D" id="2.40.128.620">
    <property type="match status" value="1"/>
</dbReference>
<name>A0A4E9FKD4_BRUMA</name>
<feature type="repeat" description="LDL-receptor class B" evidence="13">
    <location>
        <begin position="655"/>
        <end position="699"/>
    </location>
</feature>
<organism evidence="16">
    <name type="scientific">Brugia malayi</name>
    <name type="common">Filarial nematode worm</name>
    <dbReference type="NCBI Taxonomy" id="6279"/>
    <lineage>
        <taxon>Eukaryota</taxon>
        <taxon>Metazoa</taxon>
        <taxon>Ecdysozoa</taxon>
        <taxon>Nematoda</taxon>
        <taxon>Chromadorea</taxon>
        <taxon>Rhabditida</taxon>
        <taxon>Spirurina</taxon>
        <taxon>Spiruromorpha</taxon>
        <taxon>Filarioidea</taxon>
        <taxon>Onchocercidae</taxon>
        <taxon>Brugia</taxon>
    </lineage>
</organism>
<protein>
    <submittedName>
        <fullName evidence="18">EGF-like domain-containing protein</fullName>
    </submittedName>
</protein>
<reference evidence="17" key="1">
    <citation type="journal article" date="2007" name="Science">
        <title>Draft genome of the filarial nematode parasite Brugia malayi.</title>
        <authorList>
            <person name="Ghedin E."/>
            <person name="Wang S."/>
            <person name="Spiro D."/>
            <person name="Caler E."/>
            <person name="Zhao Q."/>
            <person name="Crabtree J."/>
            <person name="Allen J.E."/>
            <person name="Delcher A.L."/>
            <person name="Guiliano D.B."/>
            <person name="Miranda-Saavedra D."/>
            <person name="Angiuoli S.V."/>
            <person name="Creasy T."/>
            <person name="Amedeo P."/>
            <person name="Haas B."/>
            <person name="El-Sayed N.M."/>
            <person name="Wortman J.R."/>
            <person name="Feldblyum T."/>
            <person name="Tallon L."/>
            <person name="Schatz M."/>
            <person name="Shumway M."/>
            <person name="Koo H."/>
            <person name="Salzberg S.L."/>
            <person name="Schobel S."/>
            <person name="Pertea M."/>
            <person name="Pop M."/>
            <person name="White O."/>
            <person name="Barton G.J."/>
            <person name="Carlow C.K."/>
            <person name="Crawford M.J."/>
            <person name="Daub J."/>
            <person name="Dimmic M.W."/>
            <person name="Estes C.F."/>
            <person name="Foster J.M."/>
            <person name="Ganatra M."/>
            <person name="Gregory W.F."/>
            <person name="Johnson N.M."/>
            <person name="Jin J."/>
            <person name="Komuniecki R."/>
            <person name="Korf I."/>
            <person name="Kumar S."/>
            <person name="Laney S."/>
            <person name="Li B.W."/>
            <person name="Li W."/>
            <person name="Lindblom T.H."/>
            <person name="Lustigman S."/>
            <person name="Ma D."/>
            <person name="Maina C.V."/>
            <person name="Martin D.M."/>
            <person name="McCarter J.P."/>
            <person name="McReynolds L."/>
            <person name="Mitreva M."/>
            <person name="Nutman T.B."/>
            <person name="Parkinson J."/>
            <person name="Peregrin-Alvarez J.M."/>
            <person name="Poole C."/>
            <person name="Ren Q."/>
            <person name="Saunders L."/>
            <person name="Sluder A.E."/>
            <person name="Smith K."/>
            <person name="Stanke M."/>
            <person name="Unnasch T.R."/>
            <person name="Ware J."/>
            <person name="Wei A.D."/>
            <person name="Weil G."/>
            <person name="Williams D.J."/>
            <person name="Zhang Y."/>
            <person name="Williams S.A."/>
            <person name="Fraser-Liggett C."/>
            <person name="Slatko B."/>
            <person name="Blaxter M.L."/>
            <person name="Scott A.L."/>
        </authorList>
    </citation>
    <scope>NUCLEOTIDE SEQUENCE</scope>
    <source>
        <strain evidence="17">FR3</strain>
    </source>
</reference>
<dbReference type="OrthoDB" id="10066840at2759"/>
<dbReference type="InterPro" id="IPR000742">
    <property type="entry name" value="EGF"/>
</dbReference>
<dbReference type="InterPro" id="IPR000033">
    <property type="entry name" value="LDLR_classB_rpt"/>
</dbReference>
<dbReference type="PROSITE" id="PS51120">
    <property type="entry name" value="LDLRB"/>
    <property type="match status" value="1"/>
</dbReference>
<dbReference type="InterPro" id="IPR023415">
    <property type="entry name" value="LDLR_class-A_CS"/>
</dbReference>
<keyword evidence="6" id="KW-0677">Repeat</keyword>
<dbReference type="SMART" id="SM00192">
    <property type="entry name" value="LDLa"/>
    <property type="match status" value="2"/>
</dbReference>
<dbReference type="GO" id="GO:0005886">
    <property type="term" value="C:plasma membrane"/>
    <property type="evidence" value="ECO:0007669"/>
    <property type="project" value="TreeGrafter"/>
</dbReference>
<evidence type="ECO:0000313" key="18">
    <source>
        <dbReference type="WBParaSite" id="Bm17688.1"/>
    </source>
</evidence>
<gene>
    <name evidence="16 18" type="primary">Bm17688</name>
    <name evidence="16" type="ORF">BM_BM17688</name>
</gene>
<dbReference type="InterPro" id="IPR018097">
    <property type="entry name" value="EGF_Ca-bd_CS"/>
</dbReference>
<dbReference type="PANTHER" id="PTHR46513">
    <property type="entry name" value="VITELLOGENIN RECEPTOR-LIKE PROTEIN-RELATED-RELATED"/>
    <property type="match status" value="1"/>
</dbReference>
<dbReference type="InterPro" id="IPR049883">
    <property type="entry name" value="NOTCH1_EGF-like"/>
</dbReference>
<keyword evidence="2" id="KW-0245">EGF-like domain</keyword>
<dbReference type="SUPFAM" id="SSF57424">
    <property type="entry name" value="LDL receptor-like module"/>
    <property type="match status" value="2"/>
</dbReference>
<reference evidence="16" key="2">
    <citation type="submission" date="2019-04" db="EMBL/GenBank/DDBJ databases">
        <authorList>
            <person name="Howe K."/>
            <person name="Paulini M."/>
            <person name="Williams G."/>
        </authorList>
    </citation>
    <scope>NUCLEOTIDE SEQUENCE [LARGE SCALE GENOMIC DNA]</scope>
    <source>
        <strain evidence="16">FR3</strain>
    </source>
</reference>
<evidence type="ECO:0000256" key="7">
    <source>
        <dbReference type="ARBA" id="ARBA00022989"/>
    </source>
</evidence>
<dbReference type="AlphaFoldDB" id="A0A4E9FKD4"/>
<keyword evidence="17" id="KW-1185">Reference proteome</keyword>
<dbReference type="GO" id="GO:0005509">
    <property type="term" value="F:calcium ion binding"/>
    <property type="evidence" value="ECO:0007669"/>
    <property type="project" value="InterPro"/>
</dbReference>
<dbReference type="PROSITE" id="PS01186">
    <property type="entry name" value="EGF_2"/>
    <property type="match status" value="1"/>
</dbReference>
<dbReference type="InterPro" id="IPR036055">
    <property type="entry name" value="LDL_receptor-like_sf"/>
</dbReference>
<evidence type="ECO:0000256" key="8">
    <source>
        <dbReference type="ARBA" id="ARBA00023136"/>
    </source>
</evidence>
<feature type="disulfide bond" evidence="12">
    <location>
        <begin position="808"/>
        <end position="823"/>
    </location>
</feature>
<dbReference type="GO" id="GO:0060070">
    <property type="term" value="P:canonical Wnt signaling pathway"/>
    <property type="evidence" value="ECO:0007669"/>
    <property type="project" value="TreeGrafter"/>
</dbReference>
<keyword evidence="11" id="KW-0325">Glycoprotein</keyword>
<keyword evidence="8" id="KW-0472">Membrane</keyword>
<accession>A0A5S6PE73</accession>
<dbReference type="GeneID" id="66058937"/>
<proteinExistence type="predicted"/>
<dbReference type="EMBL" id="CAAKNF010000194">
    <property type="protein sequence ID" value="VIO97415.1"/>
    <property type="molecule type" value="Genomic_DNA"/>
</dbReference>
<dbReference type="SMART" id="SM00179">
    <property type="entry name" value="EGF_CA"/>
    <property type="match status" value="1"/>
</dbReference>
<keyword evidence="7" id="KW-1133">Transmembrane helix</keyword>
<accession>A0A4E9FKD4</accession>
<dbReference type="SMART" id="SM00181">
    <property type="entry name" value="EGF"/>
    <property type="match status" value="2"/>
</dbReference>
<dbReference type="PROSITE" id="PS50068">
    <property type="entry name" value="LDLRA_2"/>
    <property type="match status" value="2"/>
</dbReference>
<dbReference type="Pfam" id="PF07645">
    <property type="entry name" value="EGF_CA"/>
    <property type="match status" value="1"/>
</dbReference>
<comment type="subcellular location">
    <subcellularLocation>
        <location evidence="1">Membrane</location>
        <topology evidence="1">Single-pass membrane protein</topology>
    </subcellularLocation>
</comment>
<dbReference type="RefSeq" id="XP_042937029.1">
    <property type="nucleotide sequence ID" value="XM_043081095.1"/>
</dbReference>
<dbReference type="PROSITE" id="PS01209">
    <property type="entry name" value="LDLRA_1"/>
    <property type="match status" value="1"/>
</dbReference>
<dbReference type="PANTHER" id="PTHR46513:SF13">
    <property type="entry name" value="EGF-LIKE DOMAIN-CONTAINING PROTEIN"/>
    <property type="match status" value="1"/>
</dbReference>
<dbReference type="CDD" id="cd00054">
    <property type="entry name" value="EGF_CA"/>
    <property type="match status" value="1"/>
</dbReference>
<evidence type="ECO:0000256" key="9">
    <source>
        <dbReference type="ARBA" id="ARBA00023157"/>
    </source>
</evidence>
<dbReference type="Proteomes" id="UP000006672">
    <property type="component" value="Unassembled WGS sequence"/>
</dbReference>
<evidence type="ECO:0000256" key="1">
    <source>
        <dbReference type="ARBA" id="ARBA00004167"/>
    </source>
</evidence>
<dbReference type="FunFam" id="2.120.10.30:FF:000241">
    <property type="entry name" value="Low-density lipoprotein receptor-related protein 6"/>
    <property type="match status" value="1"/>
</dbReference>
<evidence type="ECO:0000313" key="17">
    <source>
        <dbReference type="Proteomes" id="UP000006672"/>
    </source>
</evidence>
<reference evidence="18" key="3">
    <citation type="submission" date="2019-12" db="UniProtKB">
        <authorList>
            <consortium name="WormBaseParasite"/>
        </authorList>
    </citation>
    <scope>IDENTIFICATION</scope>
</reference>
<dbReference type="Gene3D" id="2.120.10.30">
    <property type="entry name" value="TolB, C-terminal domain"/>
    <property type="match status" value="1"/>
</dbReference>
<dbReference type="SMART" id="SM00135">
    <property type="entry name" value="LY"/>
    <property type="match status" value="4"/>
</dbReference>
<dbReference type="CDD" id="cd00112">
    <property type="entry name" value="LDLa"/>
    <property type="match status" value="1"/>
</dbReference>
<evidence type="ECO:0000256" key="12">
    <source>
        <dbReference type="PROSITE-ProRule" id="PRU00124"/>
    </source>
</evidence>
<dbReference type="InterPro" id="IPR001881">
    <property type="entry name" value="EGF-like_Ca-bd_dom"/>
</dbReference>
<evidence type="ECO:0000256" key="2">
    <source>
        <dbReference type="ARBA" id="ARBA00022536"/>
    </source>
</evidence>
<evidence type="ECO:0000256" key="3">
    <source>
        <dbReference type="ARBA" id="ARBA00022583"/>
    </source>
</evidence>
<comment type="caution">
    <text evidence="12">Lacks conserved residue(s) required for the propagation of feature annotation.</text>
</comment>
<dbReference type="SUPFAM" id="SSF57196">
    <property type="entry name" value="EGF/Laminin"/>
    <property type="match status" value="1"/>
</dbReference>
<dbReference type="Pfam" id="PF00057">
    <property type="entry name" value="Ldl_recept_a"/>
    <property type="match status" value="1"/>
</dbReference>
<evidence type="ECO:0000256" key="13">
    <source>
        <dbReference type="PROSITE-ProRule" id="PRU00461"/>
    </source>
</evidence>
<dbReference type="Gene3D" id="2.10.25.10">
    <property type="entry name" value="Laminin"/>
    <property type="match status" value="1"/>
</dbReference>
<dbReference type="STRING" id="6279.A0A5S6PE73"/>
<dbReference type="KEGG" id="bmy:BM_BM17688"/>
<dbReference type="WBParaSite" id="Bm17688.1">
    <property type="protein sequence ID" value="Bm17688.1"/>
    <property type="gene ID" value="WBGene00268830"/>
</dbReference>
<evidence type="ECO:0000256" key="5">
    <source>
        <dbReference type="ARBA" id="ARBA00022729"/>
    </source>
</evidence>
<feature type="disulfide bond" evidence="12">
    <location>
        <begin position="850"/>
        <end position="865"/>
    </location>
</feature>
<evidence type="ECO:0000313" key="16">
    <source>
        <dbReference type="EMBL" id="VIO97415.1"/>
    </source>
</evidence>
<dbReference type="Pfam" id="PF00058">
    <property type="entry name" value="Ldl_recept_b"/>
    <property type="match status" value="1"/>
</dbReference>
<evidence type="ECO:0000256" key="10">
    <source>
        <dbReference type="ARBA" id="ARBA00023170"/>
    </source>
</evidence>
<dbReference type="GO" id="GO:0017147">
    <property type="term" value="F:Wnt-protein binding"/>
    <property type="evidence" value="ECO:0007669"/>
    <property type="project" value="TreeGrafter"/>
</dbReference>
<dbReference type="InterPro" id="IPR002172">
    <property type="entry name" value="LDrepeatLR_classA_rpt"/>
</dbReference>
<evidence type="ECO:0000256" key="6">
    <source>
        <dbReference type="ARBA" id="ARBA00022737"/>
    </source>
</evidence>